<organism evidence="3 4">
    <name type="scientific">Trichuris suis</name>
    <name type="common">pig whipworm</name>
    <dbReference type="NCBI Taxonomy" id="68888"/>
    <lineage>
        <taxon>Eukaryota</taxon>
        <taxon>Metazoa</taxon>
        <taxon>Ecdysozoa</taxon>
        <taxon>Nematoda</taxon>
        <taxon>Enoplea</taxon>
        <taxon>Dorylaimia</taxon>
        <taxon>Trichinellida</taxon>
        <taxon>Trichuridae</taxon>
        <taxon>Trichuris</taxon>
    </lineage>
</organism>
<accession>A0A085M883</accession>
<dbReference type="SMART" id="SM00298">
    <property type="entry name" value="CHROMO"/>
    <property type="match status" value="1"/>
</dbReference>
<protein>
    <recommendedName>
        <fullName evidence="2">Chromo domain-containing protein</fullName>
    </recommendedName>
</protein>
<dbReference type="Gene3D" id="2.40.50.40">
    <property type="match status" value="1"/>
</dbReference>
<feature type="compositionally biased region" description="Polar residues" evidence="1">
    <location>
        <begin position="95"/>
        <end position="104"/>
    </location>
</feature>
<dbReference type="SUPFAM" id="SSF54160">
    <property type="entry name" value="Chromo domain-like"/>
    <property type="match status" value="1"/>
</dbReference>
<gene>
    <name evidence="3" type="ORF">M513_05693</name>
</gene>
<dbReference type="Proteomes" id="UP000030764">
    <property type="component" value="Unassembled WGS sequence"/>
</dbReference>
<dbReference type="Pfam" id="PF00385">
    <property type="entry name" value="Chromo"/>
    <property type="match status" value="1"/>
</dbReference>
<evidence type="ECO:0000256" key="1">
    <source>
        <dbReference type="SAM" id="MobiDB-lite"/>
    </source>
</evidence>
<name>A0A085M883_9BILA</name>
<evidence type="ECO:0000259" key="2">
    <source>
        <dbReference type="PROSITE" id="PS50013"/>
    </source>
</evidence>
<sequence>MIVMYEAYDFLCDPVELSFVFRRAEMSTKGCATLMEIERLLCKRFRQGKPEYLAKWKGHSWRSSIWLAEEDLHRTQLIKEFEERERIMQEAVDSESISVGSTGQDCGDEDVSSQFDENYENGNLSSHGNDGADESASEYERLNSFHNYARPAPVDAEGTTPLWLPMSSDLCTDDDPISVGFEFPIPKGYFSDEVQEAYGSMSVDVVAKELNIPNPSLCYFTSHAKAKLSSFKKLILVKYSIPSPYDIEFAYGYQLLPEYFSIKDVVNLFLMGKKMYVHFYFRVLKRSDEEAKR</sequence>
<proteinExistence type="predicted"/>
<dbReference type="PROSITE" id="PS50013">
    <property type="entry name" value="CHROMO_2"/>
    <property type="match status" value="1"/>
</dbReference>
<dbReference type="AlphaFoldDB" id="A0A085M883"/>
<evidence type="ECO:0000313" key="3">
    <source>
        <dbReference type="EMBL" id="KFD53429.1"/>
    </source>
</evidence>
<keyword evidence="4" id="KW-1185">Reference proteome</keyword>
<dbReference type="InterPro" id="IPR016197">
    <property type="entry name" value="Chromo-like_dom_sf"/>
</dbReference>
<feature type="region of interest" description="Disordered" evidence="1">
    <location>
        <begin position="92"/>
        <end position="136"/>
    </location>
</feature>
<dbReference type="InterPro" id="IPR000953">
    <property type="entry name" value="Chromo/chromo_shadow_dom"/>
</dbReference>
<dbReference type="InterPro" id="IPR023780">
    <property type="entry name" value="Chromo_domain"/>
</dbReference>
<evidence type="ECO:0000313" key="4">
    <source>
        <dbReference type="Proteomes" id="UP000030764"/>
    </source>
</evidence>
<dbReference type="Gene3D" id="3.10.20.90">
    <property type="entry name" value="Phosphatidylinositol 3-kinase Catalytic Subunit, Chain A, domain 1"/>
    <property type="match status" value="1"/>
</dbReference>
<feature type="compositionally biased region" description="Polar residues" evidence="1">
    <location>
        <begin position="112"/>
        <end position="128"/>
    </location>
</feature>
<dbReference type="EMBL" id="KL363217">
    <property type="protein sequence ID" value="KFD53429.1"/>
    <property type="molecule type" value="Genomic_DNA"/>
</dbReference>
<reference evidence="3 4" key="1">
    <citation type="journal article" date="2014" name="Nat. Genet.">
        <title>Genome and transcriptome of the porcine whipworm Trichuris suis.</title>
        <authorList>
            <person name="Jex A.R."/>
            <person name="Nejsum P."/>
            <person name="Schwarz E.M."/>
            <person name="Hu L."/>
            <person name="Young N.D."/>
            <person name="Hall R.S."/>
            <person name="Korhonen P.K."/>
            <person name="Liao S."/>
            <person name="Thamsborg S."/>
            <person name="Xia J."/>
            <person name="Xu P."/>
            <person name="Wang S."/>
            <person name="Scheerlinck J.P."/>
            <person name="Hofmann A."/>
            <person name="Sternberg P.W."/>
            <person name="Wang J."/>
            <person name="Gasser R.B."/>
        </authorList>
    </citation>
    <scope>NUCLEOTIDE SEQUENCE [LARGE SCALE GENOMIC DNA]</scope>
    <source>
        <strain evidence="3">DCEP-RM93M</strain>
    </source>
</reference>
<feature type="domain" description="Chromo" evidence="2">
    <location>
        <begin position="35"/>
        <end position="93"/>
    </location>
</feature>